<dbReference type="InterPro" id="IPR038921">
    <property type="entry name" value="YOR389W-like"/>
</dbReference>
<gene>
    <name evidence="1" type="ORF">EKO27_g9466</name>
</gene>
<reference evidence="1 2" key="1">
    <citation type="submission" date="2018-12" db="EMBL/GenBank/DDBJ databases">
        <title>Draft genome sequence of Xylaria grammica IHI A82.</title>
        <authorList>
            <person name="Buettner E."/>
            <person name="Kellner H."/>
        </authorList>
    </citation>
    <scope>NUCLEOTIDE SEQUENCE [LARGE SCALE GENOMIC DNA]</scope>
    <source>
        <strain evidence="1 2">IHI A82</strain>
    </source>
</reference>
<sequence>MDKSLPNDPNRQPPLGFGNAFGEQGSFEWLRSATWHYGNYGQGGPAFGHVKLDLCTMVSFYDPELTSLGSLHYGRIVGNQTFQNGWGLRRGHRLVGLSSRDVKTVRSRVRENIGGSKCSGVEWAVLAESIVSQHKTRLLDISETLGSRQPASSIVTRVHELSHAILYTYIEYPFAATRRSADEVEALAVSRCSSVYTSKVNPSGLSKSEVVLYHSINVVLSRLCSSEWDLLKWSEKYTTRLLCERDDVDPSRIQREIDDKQKLVDSLLAWIGWDNWSQCEAQCLSDVS</sequence>
<keyword evidence="2" id="KW-1185">Reference proteome</keyword>
<proteinExistence type="predicted"/>
<dbReference type="Proteomes" id="UP000286045">
    <property type="component" value="Unassembled WGS sequence"/>
</dbReference>
<organism evidence="1 2">
    <name type="scientific">Xylaria grammica</name>
    <dbReference type="NCBI Taxonomy" id="363999"/>
    <lineage>
        <taxon>Eukaryota</taxon>
        <taxon>Fungi</taxon>
        <taxon>Dikarya</taxon>
        <taxon>Ascomycota</taxon>
        <taxon>Pezizomycotina</taxon>
        <taxon>Sordariomycetes</taxon>
        <taxon>Xylariomycetidae</taxon>
        <taxon>Xylariales</taxon>
        <taxon>Xylariaceae</taxon>
        <taxon>Xylaria</taxon>
    </lineage>
</organism>
<protein>
    <submittedName>
        <fullName evidence="1">Uncharacterized protein</fullName>
    </submittedName>
</protein>
<dbReference type="EMBL" id="RYZI01000417">
    <property type="protein sequence ID" value="RWA05637.1"/>
    <property type="molecule type" value="Genomic_DNA"/>
</dbReference>
<comment type="caution">
    <text evidence="1">The sequence shown here is derived from an EMBL/GenBank/DDBJ whole genome shotgun (WGS) entry which is preliminary data.</text>
</comment>
<dbReference type="PANTHER" id="PTHR35204">
    <property type="entry name" value="YALI0A21131P"/>
    <property type="match status" value="1"/>
</dbReference>
<accession>A0A439CU04</accession>
<evidence type="ECO:0000313" key="1">
    <source>
        <dbReference type="EMBL" id="RWA05637.1"/>
    </source>
</evidence>
<dbReference type="STRING" id="363999.A0A439CU04"/>
<dbReference type="PANTHER" id="PTHR35204:SF1">
    <property type="entry name" value="ENTEROTOXIN"/>
    <property type="match status" value="1"/>
</dbReference>
<name>A0A439CU04_9PEZI</name>
<evidence type="ECO:0000313" key="2">
    <source>
        <dbReference type="Proteomes" id="UP000286045"/>
    </source>
</evidence>
<dbReference type="AlphaFoldDB" id="A0A439CU04"/>